<evidence type="ECO:0000256" key="1">
    <source>
        <dbReference type="ARBA" id="ARBA00004496"/>
    </source>
</evidence>
<dbReference type="PROSITE" id="PS51354">
    <property type="entry name" value="GLUTAREDOXIN_2"/>
    <property type="match status" value="1"/>
</dbReference>
<dbReference type="Gene3D" id="3.40.30.10">
    <property type="entry name" value="Glutaredoxin"/>
    <property type="match status" value="1"/>
</dbReference>
<name>A0A9Q0HJF4_9POAL</name>
<evidence type="ECO:0000256" key="4">
    <source>
        <dbReference type="ARBA" id="ARBA00023284"/>
    </source>
</evidence>
<dbReference type="InterPro" id="IPR036249">
    <property type="entry name" value="Thioredoxin-like_sf"/>
</dbReference>
<comment type="similarity">
    <text evidence="2">Belongs to the glutaredoxin family. CC-type subfamily.</text>
</comment>
<dbReference type="NCBIfam" id="TIGR02189">
    <property type="entry name" value="GlrX-like_plant"/>
    <property type="match status" value="1"/>
</dbReference>
<dbReference type="GO" id="GO:0005737">
    <property type="term" value="C:cytoplasm"/>
    <property type="evidence" value="ECO:0007669"/>
    <property type="project" value="UniProtKB-SubCell"/>
</dbReference>
<dbReference type="OrthoDB" id="598827at2759"/>
<keyword evidence="4" id="KW-0676">Redox-active center</keyword>
<dbReference type="SUPFAM" id="SSF52833">
    <property type="entry name" value="Thioredoxin-like"/>
    <property type="match status" value="1"/>
</dbReference>
<dbReference type="InterPro" id="IPR002109">
    <property type="entry name" value="Glutaredoxin"/>
</dbReference>
<proteinExistence type="inferred from homology"/>
<dbReference type="Pfam" id="PF00462">
    <property type="entry name" value="Glutaredoxin"/>
    <property type="match status" value="1"/>
</dbReference>
<evidence type="ECO:0000313" key="7">
    <source>
        <dbReference type="Proteomes" id="UP001151287"/>
    </source>
</evidence>
<reference evidence="6" key="1">
    <citation type="journal article" date="2022" name="Cell">
        <title>Repeat-based holocentromeres influence genome architecture and karyotype evolution.</title>
        <authorList>
            <person name="Hofstatter P.G."/>
            <person name="Thangavel G."/>
            <person name="Lux T."/>
            <person name="Neumann P."/>
            <person name="Vondrak T."/>
            <person name="Novak P."/>
            <person name="Zhang M."/>
            <person name="Costa L."/>
            <person name="Castellani M."/>
            <person name="Scott A."/>
            <person name="Toegelov H."/>
            <person name="Fuchs J."/>
            <person name="Mata-Sucre Y."/>
            <person name="Dias Y."/>
            <person name="Vanzela A.L.L."/>
            <person name="Huettel B."/>
            <person name="Almeida C.C.S."/>
            <person name="Simkova H."/>
            <person name="Souza G."/>
            <person name="Pedrosa-Harand A."/>
            <person name="Macas J."/>
            <person name="Mayer K.F.X."/>
            <person name="Houben A."/>
            <person name="Marques A."/>
        </authorList>
    </citation>
    <scope>NUCLEOTIDE SEQUENCE</scope>
    <source>
        <strain evidence="6">RhyBre1mFocal</strain>
    </source>
</reference>
<dbReference type="InterPro" id="IPR011905">
    <property type="entry name" value="GlrX-like_pln_2"/>
</dbReference>
<dbReference type="Proteomes" id="UP001151287">
    <property type="component" value="Unassembled WGS sequence"/>
</dbReference>
<protein>
    <recommendedName>
        <fullName evidence="5">Glutaredoxin domain-containing protein</fullName>
    </recommendedName>
</protein>
<evidence type="ECO:0000256" key="2">
    <source>
        <dbReference type="ARBA" id="ARBA00007568"/>
    </source>
</evidence>
<organism evidence="6 7">
    <name type="scientific">Rhynchospora breviuscula</name>
    <dbReference type="NCBI Taxonomy" id="2022672"/>
    <lineage>
        <taxon>Eukaryota</taxon>
        <taxon>Viridiplantae</taxon>
        <taxon>Streptophyta</taxon>
        <taxon>Embryophyta</taxon>
        <taxon>Tracheophyta</taxon>
        <taxon>Spermatophyta</taxon>
        <taxon>Magnoliopsida</taxon>
        <taxon>Liliopsida</taxon>
        <taxon>Poales</taxon>
        <taxon>Cyperaceae</taxon>
        <taxon>Cyperoideae</taxon>
        <taxon>Rhynchosporeae</taxon>
        <taxon>Rhynchospora</taxon>
    </lineage>
</organism>
<dbReference type="CDD" id="cd03419">
    <property type="entry name" value="GRX_GRXh_1_2_like"/>
    <property type="match status" value="1"/>
</dbReference>
<accession>A0A9Q0HJF4</accession>
<feature type="domain" description="Glutaredoxin" evidence="5">
    <location>
        <begin position="13"/>
        <end position="76"/>
    </location>
</feature>
<keyword evidence="3" id="KW-0963">Cytoplasm</keyword>
<keyword evidence="7" id="KW-1185">Reference proteome</keyword>
<comment type="caution">
    <text evidence="6">The sequence shown here is derived from an EMBL/GenBank/DDBJ whole genome shotgun (WGS) entry which is preliminary data.</text>
</comment>
<comment type="subcellular location">
    <subcellularLocation>
        <location evidence="1">Cytoplasm</location>
    </subcellularLocation>
</comment>
<evidence type="ECO:0000256" key="3">
    <source>
        <dbReference type="ARBA" id="ARBA00022490"/>
    </source>
</evidence>
<dbReference type="EMBL" id="JAMQYH010000005">
    <property type="protein sequence ID" value="KAJ1687735.1"/>
    <property type="molecule type" value="Genomic_DNA"/>
</dbReference>
<gene>
    <name evidence="6" type="ORF">LUZ63_019125</name>
</gene>
<dbReference type="AlphaFoldDB" id="A0A9Q0HJF4"/>
<dbReference type="PANTHER" id="PTHR10168">
    <property type="entry name" value="GLUTAREDOXIN"/>
    <property type="match status" value="1"/>
</dbReference>
<sequence>MDTVTKLAAQRAVVIFSTSSCPMSHTVIRLLIDFGVNPMVHELDKDPRGREMERALAKLLGHTPVVPAVFIGGKLVGSTENILTLHMTGNLIPMLKNAGAIWV</sequence>
<evidence type="ECO:0000259" key="5">
    <source>
        <dbReference type="Pfam" id="PF00462"/>
    </source>
</evidence>
<evidence type="ECO:0000313" key="6">
    <source>
        <dbReference type="EMBL" id="KAJ1687735.1"/>
    </source>
</evidence>